<protein>
    <submittedName>
        <fullName evidence="1">Uncharacterized protein</fullName>
    </submittedName>
</protein>
<comment type="caution">
    <text evidence="1">The sequence shown here is derived from an EMBL/GenBank/DDBJ whole genome shotgun (WGS) entry which is preliminary data.</text>
</comment>
<sequence length="339" mass="36389">MEDLASESLGCASGDHAMVIAQPAHLSAMVAAADNAVENFADLFAVDTAPVAVIEAAEIDNGLSGRLADSGYLVLPWIGEAAKAQLRRLSVIAQVKRQTASLPPEAQDQAIAQALAKLGDKVSDNELDPTSPVELGAMAHELGHIMFNRWFDGAGDGGAGLNRDRAELRYGSSAPDWLDEAAAVILENDTLTKSRYEAQAKRFDGGEGFSWTLAEYFETEHPTIGNLRALRESGDFAAQSGTQIVSLSGEAAEKLLKRTDGRDAASFYSQTRLFLDFLFEKCSDDTCFRHLAGAIRARGSVPDWLARHGGEFGLPTSIEELSNAFEKWSREAVDASPLA</sequence>
<keyword evidence="2" id="KW-1185">Reference proteome</keyword>
<reference evidence="1 2" key="1">
    <citation type="submission" date="2019-12" db="EMBL/GenBank/DDBJ databases">
        <title>Genomic-based taxomic classification of the family Erythrobacteraceae.</title>
        <authorList>
            <person name="Xu L."/>
        </authorList>
    </citation>
    <scope>NUCLEOTIDE SEQUENCE [LARGE SCALE GENOMIC DNA]</scope>
    <source>
        <strain evidence="1 2">LMG 29519</strain>
    </source>
</reference>
<name>A0A6I4U1C9_9SPHN</name>
<evidence type="ECO:0000313" key="1">
    <source>
        <dbReference type="EMBL" id="MXP09869.1"/>
    </source>
</evidence>
<dbReference type="AlphaFoldDB" id="A0A6I4U1C9"/>
<accession>A0A6I4U1C9</accession>
<proteinExistence type="predicted"/>
<dbReference type="RefSeq" id="WP_160616530.1">
    <property type="nucleotide sequence ID" value="NZ_WTYR01000001.1"/>
</dbReference>
<organism evidence="1 2">
    <name type="scientific">Alteriqipengyuania halimionae</name>
    <dbReference type="NCBI Taxonomy" id="1926630"/>
    <lineage>
        <taxon>Bacteria</taxon>
        <taxon>Pseudomonadati</taxon>
        <taxon>Pseudomonadota</taxon>
        <taxon>Alphaproteobacteria</taxon>
        <taxon>Sphingomonadales</taxon>
        <taxon>Erythrobacteraceae</taxon>
        <taxon>Alteriqipengyuania</taxon>
    </lineage>
</organism>
<gene>
    <name evidence="1" type="ORF">GRI68_06720</name>
</gene>
<dbReference type="OrthoDB" id="6051500at2"/>
<dbReference type="EMBL" id="WTYR01000001">
    <property type="protein sequence ID" value="MXP09869.1"/>
    <property type="molecule type" value="Genomic_DNA"/>
</dbReference>
<dbReference type="Proteomes" id="UP000429229">
    <property type="component" value="Unassembled WGS sequence"/>
</dbReference>
<evidence type="ECO:0000313" key="2">
    <source>
        <dbReference type="Proteomes" id="UP000429229"/>
    </source>
</evidence>